<dbReference type="Gene3D" id="2.60.120.10">
    <property type="entry name" value="Jelly Rolls"/>
    <property type="match status" value="1"/>
</dbReference>
<comment type="function">
    <text evidence="2">Catalyzes the epimerization of the C3' and C5'positions of dTDP-6-deoxy-D-xylo-4-hexulose, forming dTDP-6-deoxy-L-lyxo-4-hexulose.</text>
</comment>
<dbReference type="InterPro" id="IPR014710">
    <property type="entry name" value="RmlC-like_jellyroll"/>
</dbReference>
<gene>
    <name evidence="3" type="primary">rfbC</name>
    <name evidence="3" type="ORF">ACFSKW_36355</name>
</gene>
<proteinExistence type="inferred from homology"/>
<evidence type="ECO:0000256" key="1">
    <source>
        <dbReference type="ARBA" id="ARBA00010154"/>
    </source>
</evidence>
<dbReference type="GO" id="GO:0008830">
    <property type="term" value="F:dTDP-4-dehydrorhamnose 3,5-epimerase activity"/>
    <property type="evidence" value="ECO:0007669"/>
    <property type="project" value="UniProtKB-EC"/>
</dbReference>
<dbReference type="RefSeq" id="WP_379577706.1">
    <property type="nucleotide sequence ID" value="NZ_JBHUFV010000054.1"/>
</dbReference>
<keyword evidence="2 3" id="KW-0413">Isomerase</keyword>
<dbReference type="NCBIfam" id="TIGR01221">
    <property type="entry name" value="rmlC"/>
    <property type="match status" value="1"/>
</dbReference>
<dbReference type="EMBL" id="JBHUFV010000054">
    <property type="protein sequence ID" value="MFD1936955.1"/>
    <property type="molecule type" value="Genomic_DNA"/>
</dbReference>
<dbReference type="SUPFAM" id="SSF51182">
    <property type="entry name" value="RmlC-like cupins"/>
    <property type="match status" value="1"/>
</dbReference>
<comment type="catalytic activity">
    <reaction evidence="2">
        <text>dTDP-4-dehydro-6-deoxy-alpha-D-glucose = dTDP-4-dehydro-beta-L-rhamnose</text>
        <dbReference type="Rhea" id="RHEA:16969"/>
        <dbReference type="ChEBI" id="CHEBI:57649"/>
        <dbReference type="ChEBI" id="CHEBI:62830"/>
        <dbReference type="EC" id="5.1.3.13"/>
    </reaction>
</comment>
<evidence type="ECO:0000313" key="3">
    <source>
        <dbReference type="EMBL" id="MFD1936955.1"/>
    </source>
</evidence>
<dbReference type="EC" id="5.1.3.13" evidence="2"/>
<dbReference type="PANTHER" id="PTHR21047">
    <property type="entry name" value="DTDP-6-DEOXY-D-GLUCOSE-3,5 EPIMERASE"/>
    <property type="match status" value="1"/>
</dbReference>
<dbReference type="Proteomes" id="UP001597368">
    <property type="component" value="Unassembled WGS sequence"/>
</dbReference>
<dbReference type="PANTHER" id="PTHR21047:SF2">
    <property type="entry name" value="THYMIDINE DIPHOSPHO-4-KETO-RHAMNOSE 3,5-EPIMERASE"/>
    <property type="match status" value="1"/>
</dbReference>
<comment type="similarity">
    <text evidence="1 2">Belongs to the dTDP-4-dehydrorhamnose 3,5-epimerase family.</text>
</comment>
<dbReference type="InterPro" id="IPR000888">
    <property type="entry name" value="RmlC-like"/>
</dbReference>
<dbReference type="Pfam" id="PF00908">
    <property type="entry name" value="dTDP_sugar_isom"/>
    <property type="match status" value="1"/>
</dbReference>
<protein>
    <recommendedName>
        <fullName evidence="2">dTDP-4-dehydrorhamnose 3,5-epimerase</fullName>
        <ecNumber evidence="2">5.1.3.13</ecNumber>
    </recommendedName>
    <alternativeName>
        <fullName evidence="2">Thymidine diphospho-4-keto-rhamnose 3,5-epimerase</fullName>
    </alternativeName>
</protein>
<dbReference type="InterPro" id="IPR011051">
    <property type="entry name" value="RmlC_Cupin_sf"/>
</dbReference>
<comment type="caution">
    <text evidence="3">The sequence shown here is derived from an EMBL/GenBank/DDBJ whole genome shotgun (WGS) entry which is preliminary data.</text>
</comment>
<evidence type="ECO:0000313" key="4">
    <source>
        <dbReference type="Proteomes" id="UP001597368"/>
    </source>
</evidence>
<name>A0ABW4T7A5_9ACTN</name>
<accession>A0ABW4T7A5</accession>
<comment type="pathway">
    <text evidence="2">Carbohydrate biosynthesis; dTDP-L-rhamnose biosynthesis.</text>
</comment>
<evidence type="ECO:0000256" key="2">
    <source>
        <dbReference type="RuleBase" id="RU364069"/>
    </source>
</evidence>
<keyword evidence="4" id="KW-1185">Reference proteome</keyword>
<dbReference type="CDD" id="cd00438">
    <property type="entry name" value="cupin_RmlC"/>
    <property type="match status" value="1"/>
</dbReference>
<comment type="subunit">
    <text evidence="2">Homodimer.</text>
</comment>
<sequence>MEQLTIEGAHVFTPVVHEDDRGAFAEWFREDELAAAAGHPLRLAQANCSVSRAGVLRGVHFAAVPPGQAKYVTCVAGEVLDVVVDVRVGSPTFGRWEAIRLDAQDRKALYLAEGLGHAFMAMTDGATVVYLCSEPYAPGREFGINPLDPDLAIGWPLNLEPRLSPKDAAAPSLAKAAQQGLLPSYDDCTGYYAKLRKG</sequence>
<organism evidence="3 4">
    <name type="scientific">Nonomuraea mangrovi</name>
    <dbReference type="NCBI Taxonomy" id="2316207"/>
    <lineage>
        <taxon>Bacteria</taxon>
        <taxon>Bacillati</taxon>
        <taxon>Actinomycetota</taxon>
        <taxon>Actinomycetes</taxon>
        <taxon>Streptosporangiales</taxon>
        <taxon>Streptosporangiaceae</taxon>
        <taxon>Nonomuraea</taxon>
    </lineage>
</organism>
<reference evidence="4" key="1">
    <citation type="journal article" date="2019" name="Int. J. Syst. Evol. Microbiol.">
        <title>The Global Catalogue of Microorganisms (GCM) 10K type strain sequencing project: providing services to taxonomists for standard genome sequencing and annotation.</title>
        <authorList>
            <consortium name="The Broad Institute Genomics Platform"/>
            <consortium name="The Broad Institute Genome Sequencing Center for Infectious Disease"/>
            <person name="Wu L."/>
            <person name="Ma J."/>
        </authorList>
    </citation>
    <scope>NUCLEOTIDE SEQUENCE [LARGE SCALE GENOMIC DNA]</scope>
    <source>
        <strain evidence="4">ICMP 6774ER</strain>
    </source>
</reference>